<feature type="binding site" evidence="7">
    <location>
        <begin position="189"/>
        <end position="190"/>
    </location>
    <ligand>
        <name>substrate</name>
    </ligand>
</feature>
<dbReference type="STRING" id="521095.Apar_1073"/>
<dbReference type="EMBL" id="CP001721">
    <property type="protein sequence ID" value="ACV51501.1"/>
    <property type="molecule type" value="Genomic_DNA"/>
</dbReference>
<dbReference type="PROSITE" id="PS00924">
    <property type="entry name" value="ASP_GLU_RACEMASE_2"/>
    <property type="match status" value="1"/>
</dbReference>
<dbReference type="HOGENOM" id="CLU_052344_1_0_11"/>
<dbReference type="NCBIfam" id="TIGR00067">
    <property type="entry name" value="glut_race"/>
    <property type="match status" value="1"/>
</dbReference>
<dbReference type="eggNOG" id="COG0796">
    <property type="taxonomic scope" value="Bacteria"/>
</dbReference>
<feature type="binding site" evidence="7">
    <location>
        <begin position="47"/>
        <end position="48"/>
    </location>
    <ligand>
        <name>substrate</name>
    </ligand>
</feature>
<keyword evidence="5 7" id="KW-0413">Isomerase</keyword>
<dbReference type="GeneID" id="84806596"/>
<feature type="active site" description="Proton donor/acceptor" evidence="7">
    <location>
        <position position="78"/>
    </location>
</feature>
<comment type="similarity">
    <text evidence="7">Belongs to the aspartate/glutamate racemases family.</text>
</comment>
<dbReference type="InterPro" id="IPR001920">
    <property type="entry name" value="Asp/Glu_race"/>
</dbReference>
<keyword evidence="6 7" id="KW-0961">Cell wall biogenesis/degradation</keyword>
<evidence type="ECO:0000256" key="6">
    <source>
        <dbReference type="ARBA" id="ARBA00023316"/>
    </source>
</evidence>
<evidence type="ECO:0000313" key="8">
    <source>
        <dbReference type="EMBL" id="ACV51501.1"/>
    </source>
</evidence>
<reference evidence="8 9" key="1">
    <citation type="journal article" date="2009" name="Stand. Genomic Sci.">
        <title>Complete genome sequence of Atopobium parvulum type strain (IPP 1246).</title>
        <authorList>
            <person name="Copeland A."/>
            <person name="Sikorski J."/>
            <person name="Lapidus A."/>
            <person name="Nolan M."/>
            <person name="Del Rio T.G."/>
            <person name="Lucas S."/>
            <person name="Chen F."/>
            <person name="Tice H."/>
            <person name="Pitluck S."/>
            <person name="Cheng J.F."/>
            <person name="Pukall R."/>
            <person name="Chertkov O."/>
            <person name="Brettin T."/>
            <person name="Han C."/>
            <person name="Detter J.C."/>
            <person name="Kuske C."/>
            <person name="Bruce D."/>
            <person name="Goodwin L."/>
            <person name="Ivanova N."/>
            <person name="Mavromatis K."/>
            <person name="Mikhailova N."/>
            <person name="Chen A."/>
            <person name="Palaniappan K."/>
            <person name="Chain P."/>
            <person name="Rohde M."/>
            <person name="Goker M."/>
            <person name="Bristow J."/>
            <person name="Eisen J.A."/>
            <person name="Markowitz V."/>
            <person name="Hugenholtz P."/>
            <person name="Kyrpides N.C."/>
            <person name="Klenk H.P."/>
            <person name="Detter J.C."/>
        </authorList>
    </citation>
    <scope>NUCLEOTIDE SEQUENCE [LARGE SCALE GENOMIC DNA]</scope>
    <source>
        <strain evidence="9">ATCC 33793 / DSM 20469 / CCUG 32760 / JCM 10300 / KCTC 3663 / VPI 0546 / 1246</strain>
    </source>
</reference>
<evidence type="ECO:0000256" key="5">
    <source>
        <dbReference type="ARBA" id="ARBA00023235"/>
    </source>
</evidence>
<keyword evidence="9" id="KW-1185">Reference proteome</keyword>
<dbReference type="HAMAP" id="MF_00258">
    <property type="entry name" value="Glu_racemase"/>
    <property type="match status" value="1"/>
</dbReference>
<dbReference type="InterPro" id="IPR015942">
    <property type="entry name" value="Asp/Glu/hydantoin_racemase"/>
</dbReference>
<proteinExistence type="inferred from homology"/>
<dbReference type="GO" id="GO:0071555">
    <property type="term" value="P:cell wall organization"/>
    <property type="evidence" value="ECO:0007669"/>
    <property type="project" value="UniProtKB-KW"/>
</dbReference>
<comment type="function">
    <text evidence="7">Provides the (R)-glutamate required for cell wall biosynthesis.</text>
</comment>
<comment type="catalytic activity">
    <reaction evidence="1 7">
        <text>L-glutamate = D-glutamate</text>
        <dbReference type="Rhea" id="RHEA:12813"/>
        <dbReference type="ChEBI" id="CHEBI:29985"/>
        <dbReference type="ChEBI" id="CHEBI:29986"/>
        <dbReference type="EC" id="5.1.1.3"/>
    </reaction>
</comment>
<evidence type="ECO:0000256" key="7">
    <source>
        <dbReference type="HAMAP-Rule" id="MF_00258"/>
    </source>
</evidence>
<keyword evidence="3 7" id="KW-0133">Cell shape</keyword>
<gene>
    <name evidence="7" type="primary">murI</name>
    <name evidence="8" type="ordered locus">Apar_1073</name>
</gene>
<evidence type="ECO:0000256" key="3">
    <source>
        <dbReference type="ARBA" id="ARBA00022960"/>
    </source>
</evidence>
<dbReference type="PANTHER" id="PTHR21198">
    <property type="entry name" value="GLUTAMATE RACEMASE"/>
    <property type="match status" value="1"/>
</dbReference>
<dbReference type="UniPathway" id="UPA00219"/>
<evidence type="ECO:0000256" key="1">
    <source>
        <dbReference type="ARBA" id="ARBA00001602"/>
    </source>
</evidence>
<dbReference type="GO" id="GO:0008360">
    <property type="term" value="P:regulation of cell shape"/>
    <property type="evidence" value="ECO:0007669"/>
    <property type="project" value="UniProtKB-KW"/>
</dbReference>
<dbReference type="Gene3D" id="3.40.50.1860">
    <property type="match status" value="2"/>
</dbReference>
<organism evidence="8 9">
    <name type="scientific">Lancefieldella parvula (strain ATCC 33793 / DSM 20469 / CCUG 32760 / JCM 10300 / KCTC 3663 / VPI 0546 / 1246)</name>
    <name type="common">Atopobium parvulum</name>
    <dbReference type="NCBI Taxonomy" id="521095"/>
    <lineage>
        <taxon>Bacteria</taxon>
        <taxon>Bacillati</taxon>
        <taxon>Actinomycetota</taxon>
        <taxon>Coriobacteriia</taxon>
        <taxon>Coriobacteriales</taxon>
        <taxon>Atopobiaceae</taxon>
        <taxon>Lancefieldella</taxon>
    </lineage>
</organism>
<dbReference type="AlphaFoldDB" id="C8W7R0"/>
<feature type="active site" description="Proton donor/acceptor" evidence="7">
    <location>
        <position position="188"/>
    </location>
</feature>
<dbReference type="GO" id="GO:0009252">
    <property type="term" value="P:peptidoglycan biosynthetic process"/>
    <property type="evidence" value="ECO:0007669"/>
    <property type="project" value="UniProtKB-UniRule"/>
</dbReference>
<accession>C8W7R0</accession>
<dbReference type="RefSeq" id="WP_012809158.1">
    <property type="nucleotide sequence ID" value="NC_013203.1"/>
</dbReference>
<dbReference type="Pfam" id="PF01177">
    <property type="entry name" value="Asp_Glu_race"/>
    <property type="match status" value="1"/>
</dbReference>
<name>C8W7R0_LANP1</name>
<dbReference type="EC" id="5.1.1.3" evidence="2 7"/>
<evidence type="ECO:0000256" key="4">
    <source>
        <dbReference type="ARBA" id="ARBA00022984"/>
    </source>
</evidence>
<evidence type="ECO:0000313" key="9">
    <source>
        <dbReference type="Proteomes" id="UP000000960"/>
    </source>
</evidence>
<protein>
    <recommendedName>
        <fullName evidence="2 7">Glutamate racemase</fullName>
        <ecNumber evidence="2 7">5.1.1.3</ecNumber>
    </recommendedName>
</protein>
<feature type="binding site" evidence="7">
    <location>
        <begin position="15"/>
        <end position="16"/>
    </location>
    <ligand>
        <name>substrate</name>
    </ligand>
</feature>
<dbReference type="PROSITE" id="PS00923">
    <property type="entry name" value="ASP_GLU_RACEMASE_1"/>
    <property type="match status" value="1"/>
</dbReference>
<dbReference type="KEGG" id="apv:Apar_1073"/>
<dbReference type="GO" id="GO:0008881">
    <property type="term" value="F:glutamate racemase activity"/>
    <property type="evidence" value="ECO:0007669"/>
    <property type="project" value="UniProtKB-UniRule"/>
</dbReference>
<dbReference type="PANTHER" id="PTHR21198:SF3">
    <property type="entry name" value="GLUTAMATE RACEMASE"/>
    <property type="match status" value="1"/>
</dbReference>
<feature type="binding site" evidence="7">
    <location>
        <begin position="79"/>
        <end position="80"/>
    </location>
    <ligand>
        <name>substrate</name>
    </ligand>
</feature>
<dbReference type="InterPro" id="IPR018187">
    <property type="entry name" value="Asp/Glu_racemase_AS_1"/>
</dbReference>
<sequence>MEARLTPHSFIGVFDSGVGGMSVLKHLVAQMPHETFHYFGDSAFAPYGTKPKEQIAQRSSVIAKKFIDEGAKALVIACNTATAAAADELRAAYPYLSIVGVEPALKPAVTAYPHGTVIVLATKATLSLQKYHNLESRLHPSAKVISIPGEGLVELIESGQTDSEQLHKRLTELLGGYTGQVDAVVLGCTHYPFIKKQISSVLGNVEFFDGGAGAAHQLKRLLKQANLLTSKENIEDTTTDTIANENDSIVRPDILFSSSIDTPEELAFYQEFFSQEM</sequence>
<dbReference type="InterPro" id="IPR004391">
    <property type="entry name" value="Glu_race"/>
</dbReference>
<comment type="pathway">
    <text evidence="7">Cell wall biogenesis; peptidoglycan biosynthesis.</text>
</comment>
<evidence type="ECO:0000256" key="2">
    <source>
        <dbReference type="ARBA" id="ARBA00013090"/>
    </source>
</evidence>
<keyword evidence="4 7" id="KW-0573">Peptidoglycan synthesis</keyword>
<dbReference type="Proteomes" id="UP000000960">
    <property type="component" value="Chromosome"/>
</dbReference>
<dbReference type="InterPro" id="IPR033134">
    <property type="entry name" value="Asp/Glu_racemase_AS_2"/>
</dbReference>
<dbReference type="SUPFAM" id="SSF53681">
    <property type="entry name" value="Aspartate/glutamate racemase"/>
    <property type="match status" value="2"/>
</dbReference>